<proteinExistence type="predicted"/>
<evidence type="ECO:0000313" key="2">
    <source>
        <dbReference type="Ensembl" id="ENSCPGP00000002670.1"/>
    </source>
</evidence>
<name>A0A8C3J639_9CHAR</name>
<dbReference type="Proteomes" id="UP000694419">
    <property type="component" value="Unplaced"/>
</dbReference>
<accession>A0A8C3J639</accession>
<evidence type="ECO:0000256" key="1">
    <source>
        <dbReference type="SAM" id="MobiDB-lite"/>
    </source>
</evidence>
<organism evidence="2 3">
    <name type="scientific">Calidris pygmaea</name>
    <name type="common">Spoon-billed sandpiper</name>
    <dbReference type="NCBI Taxonomy" id="425635"/>
    <lineage>
        <taxon>Eukaryota</taxon>
        <taxon>Metazoa</taxon>
        <taxon>Chordata</taxon>
        <taxon>Craniata</taxon>
        <taxon>Vertebrata</taxon>
        <taxon>Euteleostomi</taxon>
        <taxon>Archelosauria</taxon>
        <taxon>Archosauria</taxon>
        <taxon>Dinosauria</taxon>
        <taxon>Saurischia</taxon>
        <taxon>Theropoda</taxon>
        <taxon>Coelurosauria</taxon>
        <taxon>Aves</taxon>
        <taxon>Neognathae</taxon>
        <taxon>Neoaves</taxon>
        <taxon>Charadriiformes</taxon>
        <taxon>Scolopacidae</taxon>
        <taxon>Calidris</taxon>
    </lineage>
</organism>
<dbReference type="Ensembl" id="ENSCPGT00000002948.1">
    <property type="protein sequence ID" value="ENSCPGP00000002670.1"/>
    <property type="gene ID" value="ENSCPGG00000001987.1"/>
</dbReference>
<dbReference type="AlphaFoldDB" id="A0A8C3J639"/>
<reference evidence="2" key="1">
    <citation type="submission" date="2025-08" db="UniProtKB">
        <authorList>
            <consortium name="Ensembl"/>
        </authorList>
    </citation>
    <scope>IDENTIFICATION</scope>
</reference>
<protein>
    <submittedName>
        <fullName evidence="2">Uncharacterized protein</fullName>
    </submittedName>
</protein>
<feature type="region of interest" description="Disordered" evidence="1">
    <location>
        <begin position="129"/>
        <end position="162"/>
    </location>
</feature>
<evidence type="ECO:0000313" key="3">
    <source>
        <dbReference type="Proteomes" id="UP000694419"/>
    </source>
</evidence>
<feature type="region of interest" description="Disordered" evidence="1">
    <location>
        <begin position="188"/>
        <end position="232"/>
    </location>
</feature>
<sequence>MSEELLLEGDFGGPPGAGGGPRFHLRLTRTELQILGGGGTGTATPPLCLADVVGCHTLRAPSLPAAAFFAVYAYPPRCRGGPGGPRRRRRAPTFRVDAAPHYEGNRATAERWARTIRCLVRGLPLPPPAGKGGMGGRGGAKKVAAGGMGGPQEFGEPSRAEEGTWASGIPLGMGRGMGRGCGILGTPPGIGRGPRRPGAPPELGGAVGIWGPPQEWGGDLGFRDPPPGMERG</sequence>
<reference evidence="2" key="2">
    <citation type="submission" date="2025-09" db="UniProtKB">
        <authorList>
            <consortium name="Ensembl"/>
        </authorList>
    </citation>
    <scope>IDENTIFICATION</scope>
</reference>
<keyword evidence="3" id="KW-1185">Reference proteome</keyword>